<keyword evidence="3" id="KW-1003">Cell membrane</keyword>
<dbReference type="Pfam" id="PF00924">
    <property type="entry name" value="MS_channel_2nd"/>
    <property type="match status" value="1"/>
</dbReference>
<sequence length="271" mass="30158">MEDFFSDIADHIQKYYYKLVDITPKIGLAILIFLMAWFIASKVQQFSDKRLKRRMHDPLLANFISRLVKAVLLIIGILIVFRIIGLNGIATSLLAGAGISAFVIGFALKDIGENFLAGILLAFKRPFSIGEIIESNGVKGKVISLNLRDTQIKSDGKDIYIPNALLIKNTLINYNSGGFLLQDFTINLEYGADYQKAIEIITAKLTEIDEVINEKLENSVVVSAVTGNTVQVTTRYWVKTDADITNGNTRSKVLIQVMEALKSHGYNLIKL</sequence>
<feature type="domain" description="Mechanosensitive ion channel MscS C-terminal" evidence="9">
    <location>
        <begin position="184"/>
        <end position="265"/>
    </location>
</feature>
<feature type="domain" description="Mechanosensitive ion channel MscS" evidence="8">
    <location>
        <begin position="113"/>
        <end position="175"/>
    </location>
</feature>
<protein>
    <submittedName>
        <fullName evidence="11">Mechanosensitive ion channel protein MscS</fullName>
    </submittedName>
</protein>
<gene>
    <name evidence="11" type="ORF">HYN49_07290</name>
</gene>
<dbReference type="InterPro" id="IPR023408">
    <property type="entry name" value="MscS_beta-dom_sf"/>
</dbReference>
<keyword evidence="4 7" id="KW-0812">Transmembrane</keyword>
<dbReference type="InterPro" id="IPR011014">
    <property type="entry name" value="MscS_channel_TM-2"/>
</dbReference>
<evidence type="ECO:0000256" key="5">
    <source>
        <dbReference type="ARBA" id="ARBA00022989"/>
    </source>
</evidence>
<dbReference type="Gene3D" id="3.30.70.100">
    <property type="match status" value="1"/>
</dbReference>
<dbReference type="InterPro" id="IPR011066">
    <property type="entry name" value="MscS_channel_C_sf"/>
</dbReference>
<feature type="transmembrane region" description="Helical" evidence="7">
    <location>
        <begin position="89"/>
        <end position="108"/>
    </location>
</feature>
<evidence type="ECO:0000313" key="12">
    <source>
        <dbReference type="Proteomes" id="UP000244937"/>
    </source>
</evidence>
<dbReference type="SUPFAM" id="SSF82689">
    <property type="entry name" value="Mechanosensitive channel protein MscS (YggB), C-terminal domain"/>
    <property type="match status" value="1"/>
</dbReference>
<dbReference type="Proteomes" id="UP000244937">
    <property type="component" value="Chromosome"/>
</dbReference>
<dbReference type="OrthoDB" id="1522493at2"/>
<dbReference type="SUPFAM" id="SSF50182">
    <property type="entry name" value="Sm-like ribonucleoproteins"/>
    <property type="match status" value="1"/>
</dbReference>
<evidence type="ECO:0000256" key="3">
    <source>
        <dbReference type="ARBA" id="ARBA00022475"/>
    </source>
</evidence>
<organism evidence="11 12">
    <name type="scientific">Flavobacterium pallidum</name>
    <dbReference type="NCBI Taxonomy" id="2172098"/>
    <lineage>
        <taxon>Bacteria</taxon>
        <taxon>Pseudomonadati</taxon>
        <taxon>Bacteroidota</taxon>
        <taxon>Flavobacteriia</taxon>
        <taxon>Flavobacteriales</taxon>
        <taxon>Flavobacteriaceae</taxon>
        <taxon>Flavobacterium</taxon>
    </lineage>
</organism>
<evidence type="ECO:0000256" key="6">
    <source>
        <dbReference type="ARBA" id="ARBA00023136"/>
    </source>
</evidence>
<dbReference type="AlphaFoldDB" id="A0A2S1SH30"/>
<dbReference type="EMBL" id="CP029187">
    <property type="protein sequence ID" value="AWI25718.1"/>
    <property type="molecule type" value="Genomic_DNA"/>
</dbReference>
<evidence type="ECO:0000256" key="1">
    <source>
        <dbReference type="ARBA" id="ARBA00004651"/>
    </source>
</evidence>
<comment type="similarity">
    <text evidence="2">Belongs to the MscS (TC 1.A.23) family.</text>
</comment>
<dbReference type="RefSeq" id="WP_108903504.1">
    <property type="nucleotide sequence ID" value="NZ_CP029187.1"/>
</dbReference>
<dbReference type="SUPFAM" id="SSF82861">
    <property type="entry name" value="Mechanosensitive channel protein MscS (YggB), transmembrane region"/>
    <property type="match status" value="1"/>
</dbReference>
<keyword evidence="6 7" id="KW-0472">Membrane</keyword>
<dbReference type="InterPro" id="IPR049142">
    <property type="entry name" value="MS_channel_1st"/>
</dbReference>
<evidence type="ECO:0000256" key="4">
    <source>
        <dbReference type="ARBA" id="ARBA00022692"/>
    </source>
</evidence>
<keyword evidence="5 7" id="KW-1133">Transmembrane helix</keyword>
<evidence type="ECO:0000259" key="8">
    <source>
        <dbReference type="Pfam" id="PF00924"/>
    </source>
</evidence>
<feature type="domain" description="Mechanosensitive ion channel transmembrane helices 2/3" evidence="10">
    <location>
        <begin position="67"/>
        <end position="109"/>
    </location>
</feature>
<dbReference type="PANTHER" id="PTHR30221:SF1">
    <property type="entry name" value="SMALL-CONDUCTANCE MECHANOSENSITIVE CHANNEL"/>
    <property type="match status" value="1"/>
</dbReference>
<dbReference type="PANTHER" id="PTHR30221">
    <property type="entry name" value="SMALL-CONDUCTANCE MECHANOSENSITIVE CHANNEL"/>
    <property type="match status" value="1"/>
</dbReference>
<reference evidence="11 12" key="1">
    <citation type="submission" date="2018-05" db="EMBL/GenBank/DDBJ databases">
        <title>Genome sequencing of Flavobacterium sp. HYN0049.</title>
        <authorList>
            <person name="Yi H."/>
            <person name="Baek C."/>
        </authorList>
    </citation>
    <scope>NUCLEOTIDE SEQUENCE [LARGE SCALE GENOMIC DNA]</scope>
    <source>
        <strain evidence="11 12">HYN0049</strain>
    </source>
</reference>
<dbReference type="InterPro" id="IPR049278">
    <property type="entry name" value="MS_channel_C"/>
</dbReference>
<evidence type="ECO:0000256" key="7">
    <source>
        <dbReference type="SAM" id="Phobius"/>
    </source>
</evidence>
<evidence type="ECO:0000256" key="2">
    <source>
        <dbReference type="ARBA" id="ARBA00008017"/>
    </source>
</evidence>
<name>A0A2S1SH30_9FLAO</name>
<evidence type="ECO:0000259" key="9">
    <source>
        <dbReference type="Pfam" id="PF21082"/>
    </source>
</evidence>
<dbReference type="Pfam" id="PF21082">
    <property type="entry name" value="MS_channel_3rd"/>
    <property type="match status" value="1"/>
</dbReference>
<dbReference type="GO" id="GO:0005886">
    <property type="term" value="C:plasma membrane"/>
    <property type="evidence" value="ECO:0007669"/>
    <property type="project" value="UniProtKB-SubCell"/>
</dbReference>
<dbReference type="InterPro" id="IPR006685">
    <property type="entry name" value="MscS_channel_2nd"/>
</dbReference>
<comment type="subcellular location">
    <subcellularLocation>
        <location evidence="1">Cell membrane</location>
        <topology evidence="1">Multi-pass membrane protein</topology>
    </subcellularLocation>
</comment>
<evidence type="ECO:0000313" key="11">
    <source>
        <dbReference type="EMBL" id="AWI25718.1"/>
    </source>
</evidence>
<dbReference type="KEGG" id="fpal:HYN49_07290"/>
<proteinExistence type="inferred from homology"/>
<dbReference type="GO" id="GO:0008381">
    <property type="term" value="F:mechanosensitive monoatomic ion channel activity"/>
    <property type="evidence" value="ECO:0007669"/>
    <property type="project" value="InterPro"/>
</dbReference>
<keyword evidence="12" id="KW-1185">Reference proteome</keyword>
<evidence type="ECO:0000259" key="10">
    <source>
        <dbReference type="Pfam" id="PF21088"/>
    </source>
</evidence>
<feature type="transmembrane region" description="Helical" evidence="7">
    <location>
        <begin position="22"/>
        <end position="40"/>
    </location>
</feature>
<dbReference type="InterPro" id="IPR045275">
    <property type="entry name" value="MscS_archaea/bacteria_type"/>
</dbReference>
<dbReference type="InterPro" id="IPR010920">
    <property type="entry name" value="LSM_dom_sf"/>
</dbReference>
<dbReference type="Pfam" id="PF21088">
    <property type="entry name" value="MS_channel_1st"/>
    <property type="match status" value="1"/>
</dbReference>
<dbReference type="Gene3D" id="2.30.30.60">
    <property type="match status" value="1"/>
</dbReference>
<dbReference type="Gene3D" id="1.10.287.1260">
    <property type="match status" value="1"/>
</dbReference>
<accession>A0A2S1SH30</accession>
<feature type="transmembrane region" description="Helical" evidence="7">
    <location>
        <begin position="60"/>
        <end position="83"/>
    </location>
</feature>